<feature type="domain" description="Reverse transcriptase" evidence="2">
    <location>
        <begin position="156"/>
        <end position="345"/>
    </location>
</feature>
<keyword evidence="3" id="KW-0548">Nucleotidyltransferase</keyword>
<feature type="compositionally biased region" description="Basic and acidic residues" evidence="1">
    <location>
        <begin position="13"/>
        <end position="25"/>
    </location>
</feature>
<dbReference type="PANTHER" id="PTHR33050">
    <property type="entry name" value="REVERSE TRANSCRIPTASE DOMAIN-CONTAINING PROTEIN"/>
    <property type="match status" value="1"/>
</dbReference>
<dbReference type="PANTHER" id="PTHR33050:SF7">
    <property type="entry name" value="RIBONUCLEASE H"/>
    <property type="match status" value="1"/>
</dbReference>
<dbReference type="Pfam" id="PF00078">
    <property type="entry name" value="RVT_1"/>
    <property type="match status" value="1"/>
</dbReference>
<keyword evidence="3" id="KW-0695">RNA-directed DNA polymerase</keyword>
<dbReference type="GO" id="GO:0003964">
    <property type="term" value="F:RNA-directed DNA polymerase activity"/>
    <property type="evidence" value="ECO:0007669"/>
    <property type="project" value="UniProtKB-KW"/>
</dbReference>
<name>A0A5J4WMG4_9EUKA</name>
<dbReference type="InterPro" id="IPR043128">
    <property type="entry name" value="Rev_trsase/Diguanyl_cyclase"/>
</dbReference>
<evidence type="ECO:0000313" key="3">
    <source>
        <dbReference type="EMBL" id="KAA6395565.1"/>
    </source>
</evidence>
<sequence>MSSSEMRQSSPSNHKEITIEKDQGSRKSPKRGNFVENLTQIKEINLLPNLKSMECSEMRNPDGIQVQKVETKQDNQNQQMIQKDNKIRIGGRLMEYIDKWKEIQQESLILKGIRSQWRDENSKLRLQRKRKEIQFTGSEQQISNFRKSVMEELDCEVIEEIDKNQALWINRSFLIPKPDGSYRKIMDCRQLNQELVSQHFQMEDLDAMKEILQQNMFTTSIDIKQAFHHVPVVGDLKDYLCFQFENKTYRYRGMPFGVNLAPRIFTKMMKPMMKVIRNRWNMLAIQMADIRNNRVDETNGMANIGKEVQNQRRTDIRVPGLGNKYERVTNSNNKRQTKSYYQINNNDVKQDQTERINKSSRASITQREVNIPEKFNSTSIISYNPDERNNKVASKQPRMELQYASTKINNYRVGMVEKNNKRKQTSKHITLHTNSNTHYRRLQRGMGATLEIHESKMKDRMYGKWMQGEQIRSSNFRETSAILLSLRKLESKLKEEKIQDLLIKTDNQVAAYNINRKRACWTLKRATESIITFCMEVDIRVQAIYLPGLKNKEADKEILNRILKDWKIKIEVDAFANRKNKKAKKFFTINNDRRALARDALTQNWNVGWMLIHPPISLMTRVLMKIMKEGGKYVVIAPLWQTQIWWPLLISMTE</sequence>
<protein>
    <submittedName>
        <fullName evidence="3">Putative reverse transcriptase</fullName>
    </submittedName>
</protein>
<dbReference type="CDD" id="cd09275">
    <property type="entry name" value="RNase_HI_RT_DIRS1"/>
    <property type="match status" value="1"/>
</dbReference>
<dbReference type="InterPro" id="IPR052055">
    <property type="entry name" value="Hepadnavirus_pol/RT"/>
</dbReference>
<organism evidence="3 4">
    <name type="scientific">Streblomastix strix</name>
    <dbReference type="NCBI Taxonomy" id="222440"/>
    <lineage>
        <taxon>Eukaryota</taxon>
        <taxon>Metamonada</taxon>
        <taxon>Preaxostyla</taxon>
        <taxon>Oxymonadida</taxon>
        <taxon>Streblomastigidae</taxon>
        <taxon>Streblomastix</taxon>
    </lineage>
</organism>
<comment type="caution">
    <text evidence="3">The sequence shown here is derived from an EMBL/GenBank/DDBJ whole genome shotgun (WGS) entry which is preliminary data.</text>
</comment>
<dbReference type="InterPro" id="IPR000477">
    <property type="entry name" value="RT_dom"/>
</dbReference>
<accession>A0A5J4WMG4</accession>
<evidence type="ECO:0000313" key="4">
    <source>
        <dbReference type="Proteomes" id="UP000324800"/>
    </source>
</evidence>
<dbReference type="PROSITE" id="PS50878">
    <property type="entry name" value="RT_POL"/>
    <property type="match status" value="1"/>
</dbReference>
<dbReference type="InterPro" id="IPR043502">
    <property type="entry name" value="DNA/RNA_pol_sf"/>
</dbReference>
<gene>
    <name evidence="3" type="ORF">EZS28_008905</name>
</gene>
<feature type="region of interest" description="Disordered" evidence="1">
    <location>
        <begin position="1"/>
        <end position="33"/>
    </location>
</feature>
<keyword evidence="3" id="KW-0808">Transferase</keyword>
<feature type="compositionally biased region" description="Low complexity" evidence="1">
    <location>
        <begin position="1"/>
        <end position="12"/>
    </location>
</feature>
<dbReference type="Gene3D" id="3.30.70.270">
    <property type="match status" value="1"/>
</dbReference>
<dbReference type="AlphaFoldDB" id="A0A5J4WMG4"/>
<dbReference type="Gene3D" id="3.10.10.10">
    <property type="entry name" value="HIV Type 1 Reverse Transcriptase, subunit A, domain 1"/>
    <property type="match status" value="1"/>
</dbReference>
<proteinExistence type="predicted"/>
<dbReference type="EMBL" id="SNRW01001649">
    <property type="protein sequence ID" value="KAA6395565.1"/>
    <property type="molecule type" value="Genomic_DNA"/>
</dbReference>
<evidence type="ECO:0000259" key="2">
    <source>
        <dbReference type="PROSITE" id="PS50878"/>
    </source>
</evidence>
<dbReference type="Proteomes" id="UP000324800">
    <property type="component" value="Unassembled WGS sequence"/>
</dbReference>
<dbReference type="SUPFAM" id="SSF56672">
    <property type="entry name" value="DNA/RNA polymerases"/>
    <property type="match status" value="1"/>
</dbReference>
<dbReference type="OrthoDB" id="420169at2759"/>
<reference evidence="3 4" key="1">
    <citation type="submission" date="2019-03" db="EMBL/GenBank/DDBJ databases">
        <title>Single cell metagenomics reveals metabolic interactions within the superorganism composed of flagellate Streblomastix strix and complex community of Bacteroidetes bacteria on its surface.</title>
        <authorList>
            <person name="Treitli S.C."/>
            <person name="Kolisko M."/>
            <person name="Husnik F."/>
            <person name="Keeling P."/>
            <person name="Hampl V."/>
        </authorList>
    </citation>
    <scope>NUCLEOTIDE SEQUENCE [LARGE SCALE GENOMIC DNA]</scope>
    <source>
        <strain evidence="3">ST1C</strain>
    </source>
</reference>
<evidence type="ECO:0000256" key="1">
    <source>
        <dbReference type="SAM" id="MobiDB-lite"/>
    </source>
</evidence>